<dbReference type="CDD" id="cd02440">
    <property type="entry name" value="AdoMet_MTases"/>
    <property type="match status" value="1"/>
</dbReference>
<comment type="function">
    <text evidence="6">Methylates ribosomal protein L11.</text>
</comment>
<sequence>MKARTLKAVEHNRELLLQGVRMAWYSLTVDIPELESEIAQAVLYEHGASGLEVRDSLNLTMKGVRPPAKGEAILVAYFENTDDAKSAQEQLTEEIPAAKFALEEVVERDWSTEWRSQIRSVQVGRLWVGPPWEKDKAPADKVCLFIEPKMAFGTGDHPTTSLCLEAVDDFMSANPGVDVLDVGTGTGVLAFAAKKLGAGRCVGVDNDEMSVVLAKECAEENGISGVELSTKTLDEIEGQFDLVLANILANTLTELAPLIAPKVKRRLVLAGVLVPQAQDVTAAFVAQGLKPAGEKSIGEWIRIELER</sequence>
<evidence type="ECO:0000256" key="1">
    <source>
        <dbReference type="ARBA" id="ARBA00009741"/>
    </source>
</evidence>
<comment type="caution">
    <text evidence="7">The sequence shown here is derived from an EMBL/GenBank/DDBJ whole genome shotgun (WGS) entry which is preliminary data.</text>
</comment>
<dbReference type="HAMAP" id="MF_00735">
    <property type="entry name" value="Methyltr_PrmA"/>
    <property type="match status" value="1"/>
</dbReference>
<dbReference type="PANTHER" id="PTHR43648">
    <property type="entry name" value="ELECTRON TRANSFER FLAVOPROTEIN BETA SUBUNIT LYSINE METHYLTRANSFERASE"/>
    <property type="match status" value="1"/>
</dbReference>
<dbReference type="GO" id="GO:0005840">
    <property type="term" value="C:ribosome"/>
    <property type="evidence" value="ECO:0007669"/>
    <property type="project" value="UniProtKB-KW"/>
</dbReference>
<dbReference type="InterPro" id="IPR029063">
    <property type="entry name" value="SAM-dependent_MTases_sf"/>
</dbReference>
<dbReference type="InterPro" id="IPR050078">
    <property type="entry name" value="Ribosomal_L11_MeTrfase_PrmA"/>
</dbReference>
<organism evidence="7 8">
    <name type="scientific">Archangium gephyra</name>
    <dbReference type="NCBI Taxonomy" id="48"/>
    <lineage>
        <taxon>Bacteria</taxon>
        <taxon>Pseudomonadati</taxon>
        <taxon>Myxococcota</taxon>
        <taxon>Myxococcia</taxon>
        <taxon>Myxococcales</taxon>
        <taxon>Cystobacterineae</taxon>
        <taxon>Archangiaceae</taxon>
        <taxon>Archangium</taxon>
    </lineage>
</organism>
<evidence type="ECO:0000256" key="5">
    <source>
        <dbReference type="ARBA" id="ARBA00022691"/>
    </source>
</evidence>
<keyword evidence="7" id="KW-0687">Ribonucleoprotein</keyword>
<dbReference type="GO" id="GO:0016279">
    <property type="term" value="F:protein-lysine N-methyltransferase activity"/>
    <property type="evidence" value="ECO:0007669"/>
    <property type="project" value="RHEA"/>
</dbReference>
<name>A0A2W5U6U5_9BACT</name>
<dbReference type="AlphaFoldDB" id="A0A2W5U6U5"/>
<keyword evidence="7" id="KW-0689">Ribosomal protein</keyword>
<feature type="binding site" evidence="6">
    <location>
        <position position="160"/>
    </location>
    <ligand>
        <name>S-adenosyl-L-methionine</name>
        <dbReference type="ChEBI" id="CHEBI:59789"/>
    </ligand>
</feature>
<dbReference type="PIRSF" id="PIRSF000401">
    <property type="entry name" value="RPL11_MTase"/>
    <property type="match status" value="1"/>
</dbReference>
<accession>A0A2W5U6U5</accession>
<feature type="binding site" evidence="6">
    <location>
        <position position="205"/>
    </location>
    <ligand>
        <name>S-adenosyl-L-methionine</name>
        <dbReference type="ChEBI" id="CHEBI:59789"/>
    </ligand>
</feature>
<dbReference type="PANTHER" id="PTHR43648:SF1">
    <property type="entry name" value="ELECTRON TRANSFER FLAVOPROTEIN BETA SUBUNIT LYSINE METHYLTRANSFERASE"/>
    <property type="match status" value="1"/>
</dbReference>
<reference evidence="7 8" key="1">
    <citation type="submission" date="2017-08" db="EMBL/GenBank/DDBJ databases">
        <title>Infants hospitalized years apart are colonized by the same room-sourced microbial strains.</title>
        <authorList>
            <person name="Brooks B."/>
            <person name="Olm M.R."/>
            <person name="Firek B.A."/>
            <person name="Baker R."/>
            <person name="Thomas B.C."/>
            <person name="Morowitz M.J."/>
            <person name="Banfield J.F."/>
        </authorList>
    </citation>
    <scope>NUCLEOTIDE SEQUENCE [LARGE SCALE GENOMIC DNA]</scope>
    <source>
        <strain evidence="7">S2_003_000_R2_14</strain>
    </source>
</reference>
<proteinExistence type="inferred from homology"/>
<dbReference type="GO" id="GO:0005737">
    <property type="term" value="C:cytoplasm"/>
    <property type="evidence" value="ECO:0007669"/>
    <property type="project" value="UniProtKB-SubCell"/>
</dbReference>
<dbReference type="GO" id="GO:0032259">
    <property type="term" value="P:methylation"/>
    <property type="evidence" value="ECO:0007669"/>
    <property type="project" value="UniProtKB-KW"/>
</dbReference>
<keyword evidence="3 6" id="KW-0489">Methyltransferase</keyword>
<dbReference type="EC" id="2.1.1.-" evidence="6"/>
<keyword evidence="2 6" id="KW-0963">Cytoplasm</keyword>
<gene>
    <name evidence="6" type="primary">prmA</name>
    <name evidence="7" type="ORF">DI536_33940</name>
</gene>
<evidence type="ECO:0000313" key="8">
    <source>
        <dbReference type="Proteomes" id="UP000249061"/>
    </source>
</evidence>
<keyword evidence="5 6" id="KW-0949">S-adenosyl-L-methionine</keyword>
<dbReference type="Gene3D" id="3.40.50.150">
    <property type="entry name" value="Vaccinia Virus protein VP39"/>
    <property type="match status" value="1"/>
</dbReference>
<comment type="subcellular location">
    <subcellularLocation>
        <location evidence="6">Cytoplasm</location>
    </subcellularLocation>
</comment>
<protein>
    <recommendedName>
        <fullName evidence="6">Ribosomal protein L11 methyltransferase</fullName>
        <shortName evidence="6">L11 Mtase</shortName>
        <ecNumber evidence="6">2.1.1.-</ecNumber>
    </recommendedName>
</protein>
<dbReference type="Pfam" id="PF06325">
    <property type="entry name" value="PrmA"/>
    <property type="match status" value="1"/>
</dbReference>
<evidence type="ECO:0000256" key="3">
    <source>
        <dbReference type="ARBA" id="ARBA00022603"/>
    </source>
</evidence>
<evidence type="ECO:0000256" key="2">
    <source>
        <dbReference type="ARBA" id="ARBA00022490"/>
    </source>
</evidence>
<dbReference type="InterPro" id="IPR004498">
    <property type="entry name" value="Ribosomal_PrmA_MeTrfase"/>
</dbReference>
<feature type="binding site" evidence="6">
    <location>
        <position position="246"/>
    </location>
    <ligand>
        <name>S-adenosyl-L-methionine</name>
        <dbReference type="ChEBI" id="CHEBI:59789"/>
    </ligand>
</feature>
<feature type="binding site" evidence="6">
    <location>
        <position position="183"/>
    </location>
    <ligand>
        <name>S-adenosyl-L-methionine</name>
        <dbReference type="ChEBI" id="CHEBI:59789"/>
    </ligand>
</feature>
<dbReference type="SUPFAM" id="SSF53335">
    <property type="entry name" value="S-adenosyl-L-methionine-dependent methyltransferases"/>
    <property type="match status" value="1"/>
</dbReference>
<comment type="catalytic activity">
    <reaction evidence="6">
        <text>L-lysyl-[protein] + 3 S-adenosyl-L-methionine = N(6),N(6),N(6)-trimethyl-L-lysyl-[protein] + 3 S-adenosyl-L-homocysteine + 3 H(+)</text>
        <dbReference type="Rhea" id="RHEA:54192"/>
        <dbReference type="Rhea" id="RHEA-COMP:9752"/>
        <dbReference type="Rhea" id="RHEA-COMP:13826"/>
        <dbReference type="ChEBI" id="CHEBI:15378"/>
        <dbReference type="ChEBI" id="CHEBI:29969"/>
        <dbReference type="ChEBI" id="CHEBI:57856"/>
        <dbReference type="ChEBI" id="CHEBI:59789"/>
        <dbReference type="ChEBI" id="CHEBI:61961"/>
    </reaction>
</comment>
<evidence type="ECO:0000256" key="6">
    <source>
        <dbReference type="HAMAP-Rule" id="MF_00735"/>
    </source>
</evidence>
<evidence type="ECO:0000256" key="4">
    <source>
        <dbReference type="ARBA" id="ARBA00022679"/>
    </source>
</evidence>
<dbReference type="Proteomes" id="UP000249061">
    <property type="component" value="Unassembled WGS sequence"/>
</dbReference>
<evidence type="ECO:0000313" key="7">
    <source>
        <dbReference type="EMBL" id="PZR04598.1"/>
    </source>
</evidence>
<dbReference type="EMBL" id="QFQP01000055">
    <property type="protein sequence ID" value="PZR04598.1"/>
    <property type="molecule type" value="Genomic_DNA"/>
</dbReference>
<comment type="similarity">
    <text evidence="1 6">Belongs to the methyltransferase superfamily. PrmA family.</text>
</comment>
<keyword evidence="4 6" id="KW-0808">Transferase</keyword>